<reference evidence="4" key="1">
    <citation type="journal article" date="2023" name="Insect Mol. Biol.">
        <title>Genome sequencing provides insights into the evolution of gene families encoding plant cell wall-degrading enzymes in longhorned beetles.</title>
        <authorList>
            <person name="Shin N.R."/>
            <person name="Okamura Y."/>
            <person name="Kirsch R."/>
            <person name="Pauchet Y."/>
        </authorList>
    </citation>
    <scope>NUCLEOTIDE SEQUENCE</scope>
    <source>
        <strain evidence="4">MMC_N1</strain>
    </source>
</reference>
<proteinExistence type="inferred from homology"/>
<evidence type="ECO:0000256" key="2">
    <source>
        <dbReference type="ARBA" id="ARBA00022170"/>
    </source>
</evidence>
<name>A0ABQ9J7I8_9CUCU</name>
<feature type="region of interest" description="Disordered" evidence="3">
    <location>
        <begin position="90"/>
        <end position="128"/>
    </location>
</feature>
<feature type="compositionally biased region" description="Basic and acidic residues" evidence="3">
    <location>
        <begin position="115"/>
        <end position="128"/>
    </location>
</feature>
<comment type="caution">
    <text evidence="4">The sequence shown here is derived from an EMBL/GenBank/DDBJ whole genome shotgun (WGS) entry which is preliminary data.</text>
</comment>
<comment type="similarity">
    <text evidence="1">Belongs to the SDHAF4 family.</text>
</comment>
<evidence type="ECO:0000313" key="4">
    <source>
        <dbReference type="EMBL" id="KAJ8973920.1"/>
    </source>
</evidence>
<organism evidence="4 5">
    <name type="scientific">Molorchus minor</name>
    <dbReference type="NCBI Taxonomy" id="1323400"/>
    <lineage>
        <taxon>Eukaryota</taxon>
        <taxon>Metazoa</taxon>
        <taxon>Ecdysozoa</taxon>
        <taxon>Arthropoda</taxon>
        <taxon>Hexapoda</taxon>
        <taxon>Insecta</taxon>
        <taxon>Pterygota</taxon>
        <taxon>Neoptera</taxon>
        <taxon>Endopterygota</taxon>
        <taxon>Coleoptera</taxon>
        <taxon>Polyphaga</taxon>
        <taxon>Cucujiformia</taxon>
        <taxon>Chrysomeloidea</taxon>
        <taxon>Cerambycidae</taxon>
        <taxon>Lamiinae</taxon>
        <taxon>Monochamini</taxon>
        <taxon>Molorchus</taxon>
    </lineage>
</organism>
<dbReference type="EMBL" id="JAPWTJ010001082">
    <property type="protein sequence ID" value="KAJ8973920.1"/>
    <property type="molecule type" value="Genomic_DNA"/>
</dbReference>
<sequence length="128" mass="14949">MHLQRYQIVTFKNFWGPITRKLEVADNFKLQIRVQEAKIRKNFTKGVFQAKLTVLGCKNLEKKLKETPQFSNLTQAFEGLEQQQCMEENPLKPWPENTNPETGEMGGPRGPEPTRYGDWERNGKAYDF</sequence>
<dbReference type="Proteomes" id="UP001162164">
    <property type="component" value="Unassembled WGS sequence"/>
</dbReference>
<keyword evidence="5" id="KW-1185">Reference proteome</keyword>
<dbReference type="InterPro" id="IPR012875">
    <property type="entry name" value="SDHF4"/>
</dbReference>
<evidence type="ECO:0000313" key="5">
    <source>
        <dbReference type="Proteomes" id="UP001162164"/>
    </source>
</evidence>
<dbReference type="Pfam" id="PF07896">
    <property type="entry name" value="DUF1674"/>
    <property type="match status" value="1"/>
</dbReference>
<gene>
    <name evidence="4" type="ORF">NQ317_005931</name>
</gene>
<dbReference type="PANTHER" id="PTHR28524:SF3">
    <property type="entry name" value="SUCCINATE DEHYDROGENASE ASSEMBLY FACTOR 4, MITOCHONDRIAL"/>
    <property type="match status" value="1"/>
</dbReference>
<evidence type="ECO:0000256" key="3">
    <source>
        <dbReference type="SAM" id="MobiDB-lite"/>
    </source>
</evidence>
<evidence type="ECO:0000256" key="1">
    <source>
        <dbReference type="ARBA" id="ARBA00005701"/>
    </source>
</evidence>
<dbReference type="PANTHER" id="PTHR28524">
    <property type="entry name" value="SUCCINATE DEHYDROGENASE ASSEMBLY FACTOR 4, MITOCHONDRIAL"/>
    <property type="match status" value="1"/>
</dbReference>
<protein>
    <recommendedName>
        <fullName evidence="2">Succinate dehydrogenase assembly factor 4, mitochondrial</fullName>
    </recommendedName>
</protein>
<accession>A0ABQ9J7I8</accession>